<dbReference type="STRING" id="1445607.JCM10512_4080"/>
<proteinExistence type="inferred from homology"/>
<dbReference type="Proteomes" id="UP000019131">
    <property type="component" value="Unassembled WGS sequence"/>
</dbReference>
<evidence type="ECO:0000256" key="4">
    <source>
        <dbReference type="ARBA" id="ARBA00024929"/>
    </source>
</evidence>
<evidence type="ECO:0000313" key="11">
    <source>
        <dbReference type="Proteomes" id="UP000019131"/>
    </source>
</evidence>
<comment type="similarity">
    <text evidence="2">Belongs to the Cob(I)alamin adenosyltransferase family.</text>
</comment>
<dbReference type="GO" id="GO:0005524">
    <property type="term" value="F:ATP binding"/>
    <property type="evidence" value="ECO:0007669"/>
    <property type="project" value="InterPro"/>
</dbReference>
<dbReference type="InterPro" id="IPR003724">
    <property type="entry name" value="CblAdoTrfase_CobA"/>
</dbReference>
<evidence type="ECO:0000256" key="5">
    <source>
        <dbReference type="ARBA" id="ARBA00031529"/>
    </source>
</evidence>
<evidence type="ECO:0000256" key="6">
    <source>
        <dbReference type="ARBA" id="ARBA00033334"/>
    </source>
</evidence>
<evidence type="ECO:0000256" key="2">
    <source>
        <dbReference type="ARBA" id="ARBA00007487"/>
    </source>
</evidence>
<reference evidence="10 11" key="1">
    <citation type="journal article" date="2014" name="Genome Announc.">
        <title>Draft Genome Sequence of Bacteroides reticulotermitis Strain JCM 10512T, Isolated from the Gut of a Termite.</title>
        <authorList>
            <person name="Yuki M."/>
            <person name="Oshima K."/>
            <person name="Suda W."/>
            <person name="Sakamoto M."/>
            <person name="Iida T."/>
            <person name="Hattori M."/>
            <person name="Ohkuma M."/>
        </authorList>
    </citation>
    <scope>NUCLEOTIDE SEQUENCE [LARGE SCALE GENOMIC DNA]</scope>
    <source>
        <strain evidence="10 11">JCM 10512</strain>
    </source>
</reference>
<evidence type="ECO:0000256" key="9">
    <source>
        <dbReference type="ARBA" id="ARBA00048692"/>
    </source>
</evidence>
<dbReference type="AlphaFoldDB" id="W4UWM8"/>
<dbReference type="EC" id="2.5.1.17" evidence="3"/>
<comment type="catalytic activity">
    <reaction evidence="9">
        <text>2 cob(II)alamin + reduced [electron-transfer flavoprotein] + 2 ATP = 2 adenosylcob(III)alamin + 2 triphosphate + oxidized [electron-transfer flavoprotein] + 3 H(+)</text>
        <dbReference type="Rhea" id="RHEA:28671"/>
        <dbReference type="Rhea" id="RHEA-COMP:10685"/>
        <dbReference type="Rhea" id="RHEA-COMP:10686"/>
        <dbReference type="ChEBI" id="CHEBI:15378"/>
        <dbReference type="ChEBI" id="CHEBI:16304"/>
        <dbReference type="ChEBI" id="CHEBI:18036"/>
        <dbReference type="ChEBI" id="CHEBI:18408"/>
        <dbReference type="ChEBI" id="CHEBI:30616"/>
        <dbReference type="ChEBI" id="CHEBI:57692"/>
        <dbReference type="ChEBI" id="CHEBI:58307"/>
        <dbReference type="EC" id="2.5.1.17"/>
    </reaction>
</comment>
<comment type="function">
    <text evidence="4">Required for both de novo synthesis of the corrin ring for the assimilation of exogenous corrinoids. Participates in the adenosylation of a variety of incomplete and complete corrinoids.</text>
</comment>
<protein>
    <recommendedName>
        <fullName evidence="3">corrinoid adenosyltransferase</fullName>
        <ecNumber evidence="3">2.5.1.17</ecNumber>
    </recommendedName>
    <alternativeName>
        <fullName evidence="5">Cob(II)alamin adenosyltransferase</fullName>
    </alternativeName>
    <alternativeName>
        <fullName evidence="7">Cob(II)yrinic acid a,c-diamide adenosyltransferase</fullName>
    </alternativeName>
    <alternativeName>
        <fullName evidence="6">Cobinamide/cobalamin adenosyltransferase</fullName>
    </alternativeName>
</protein>
<evidence type="ECO:0000256" key="8">
    <source>
        <dbReference type="ARBA" id="ARBA00048555"/>
    </source>
</evidence>
<evidence type="ECO:0000256" key="3">
    <source>
        <dbReference type="ARBA" id="ARBA00012454"/>
    </source>
</evidence>
<dbReference type="Pfam" id="PF02572">
    <property type="entry name" value="CobA_CobO_BtuR"/>
    <property type="match status" value="1"/>
</dbReference>
<dbReference type="GO" id="GO:0009236">
    <property type="term" value="P:cobalamin biosynthetic process"/>
    <property type="evidence" value="ECO:0007669"/>
    <property type="project" value="InterPro"/>
</dbReference>
<dbReference type="InterPro" id="IPR027417">
    <property type="entry name" value="P-loop_NTPase"/>
</dbReference>
<comment type="pathway">
    <text evidence="1">Cofactor biosynthesis; adenosylcobalamin biosynthesis; adenosylcobalamin from cob(II)yrinate a,c-diamide: step 2/7.</text>
</comment>
<organism evidence="10 11">
    <name type="scientific">Bacteroides reticulotermitis JCM 10512</name>
    <dbReference type="NCBI Taxonomy" id="1445607"/>
    <lineage>
        <taxon>Bacteria</taxon>
        <taxon>Pseudomonadati</taxon>
        <taxon>Bacteroidota</taxon>
        <taxon>Bacteroidia</taxon>
        <taxon>Bacteroidales</taxon>
        <taxon>Bacteroidaceae</taxon>
        <taxon>Bacteroides</taxon>
    </lineage>
</organism>
<dbReference type="Gene3D" id="3.40.50.300">
    <property type="entry name" value="P-loop containing nucleotide triphosphate hydrolases"/>
    <property type="match status" value="1"/>
</dbReference>
<keyword evidence="11" id="KW-1185">Reference proteome</keyword>
<evidence type="ECO:0000256" key="1">
    <source>
        <dbReference type="ARBA" id="ARBA00005121"/>
    </source>
</evidence>
<comment type="catalytic activity">
    <reaction evidence="8">
        <text>2 cob(II)yrinate a,c diamide + reduced [electron-transfer flavoprotein] + 2 ATP = 2 adenosylcob(III)yrinate a,c-diamide + 2 triphosphate + oxidized [electron-transfer flavoprotein] + 3 H(+)</text>
        <dbReference type="Rhea" id="RHEA:11528"/>
        <dbReference type="Rhea" id="RHEA-COMP:10685"/>
        <dbReference type="Rhea" id="RHEA-COMP:10686"/>
        <dbReference type="ChEBI" id="CHEBI:15378"/>
        <dbReference type="ChEBI" id="CHEBI:18036"/>
        <dbReference type="ChEBI" id="CHEBI:30616"/>
        <dbReference type="ChEBI" id="CHEBI:57692"/>
        <dbReference type="ChEBI" id="CHEBI:58307"/>
        <dbReference type="ChEBI" id="CHEBI:58503"/>
        <dbReference type="ChEBI" id="CHEBI:58537"/>
        <dbReference type="EC" id="2.5.1.17"/>
    </reaction>
</comment>
<sequence>MEKGYIHVYTGDGKGKTTAAFGLAVRAFVPGSTSSSGNLSRVCSTTKPVWLRNSSIYVLNSSATAVC</sequence>
<dbReference type="GO" id="GO:0008817">
    <property type="term" value="F:corrinoid adenosyltransferase activity"/>
    <property type="evidence" value="ECO:0007669"/>
    <property type="project" value="UniProtKB-EC"/>
</dbReference>
<gene>
    <name evidence="10" type="ORF">JCM10512_4080</name>
</gene>
<comment type="caution">
    <text evidence="10">The sequence shown here is derived from an EMBL/GenBank/DDBJ whole genome shotgun (WGS) entry which is preliminary data.</text>
</comment>
<evidence type="ECO:0000256" key="7">
    <source>
        <dbReference type="ARBA" id="ARBA00033354"/>
    </source>
</evidence>
<evidence type="ECO:0000313" key="10">
    <source>
        <dbReference type="EMBL" id="GAE85630.1"/>
    </source>
</evidence>
<dbReference type="EMBL" id="BAIV01000029">
    <property type="protein sequence ID" value="GAE85630.1"/>
    <property type="molecule type" value="Genomic_DNA"/>
</dbReference>
<dbReference type="SUPFAM" id="SSF52540">
    <property type="entry name" value="P-loop containing nucleoside triphosphate hydrolases"/>
    <property type="match status" value="1"/>
</dbReference>
<accession>W4UWM8</accession>
<name>W4UWM8_9BACE</name>
<keyword evidence="10" id="KW-0808">Transferase</keyword>